<keyword evidence="1" id="KW-0418">Kinase</keyword>
<dbReference type="EMBL" id="MG976688">
    <property type="protein sequence ID" value="AXY63552.1"/>
    <property type="molecule type" value="Genomic_DNA"/>
</dbReference>
<protein>
    <submittedName>
        <fullName evidence="1">Putative carbohydrate kinase, FGGY family protein</fullName>
    </submittedName>
</protein>
<proteinExistence type="predicted"/>
<evidence type="ECO:0000313" key="1">
    <source>
        <dbReference type="EMBL" id="AXY63552.1"/>
    </source>
</evidence>
<sequence length="435" mass="48946">MLKARQQQALSDHNPIAIGIGSDDDSFNVVILGKDKKILLHACYHNQGSTREHSILCNTLISLFTSLPNAIRSHIVAISINYIPELHPKYQRYRKPTLSNEERLLTIKDSKQAQINQSLTYDRTSVLISKENPFQILHSLNYRKGSFSPEEYQLRQKADWLMGWLLNNWQWVEESNSLKWGWSIREQSWMGWPLDKSWIRGSGDVVSTGSVIGSIATERASMLGLSDGCLIIASTNNDNAGVIANLPKNADSIVVLNNKLSLNCRVEIPLISDKIINYRLGQNWIAQGLSRAGTEVLKYIFPYKMINDLCRQIDPNIPSGIFHYPLVNKGEDFPIDHRNLVPLIEPCPISNSLYLHALLEGLANIEYAGLRKMQKLSSITLSRVVTLGHGASNSQWKSLRQRIVSVEIQNKSSIMPSMGLALLALHGFYHALGIR</sequence>
<accession>A0A385I0V1</accession>
<organism evidence="1">
    <name type="scientific">Paulinella micropora</name>
    <dbReference type="NCBI Taxonomy" id="1928728"/>
    <lineage>
        <taxon>Eukaryota</taxon>
        <taxon>Sar</taxon>
        <taxon>Rhizaria</taxon>
        <taxon>Cercozoa</taxon>
        <taxon>Imbricatea</taxon>
        <taxon>Silicofilosea</taxon>
        <taxon>Euglyphida</taxon>
        <taxon>Paulinellidae</taxon>
        <taxon>Paulinella</taxon>
    </lineage>
</organism>
<gene>
    <name evidence="1" type="ORF">PMNZ_622</name>
</gene>
<keyword evidence="1" id="KW-0808">Transferase</keyword>
<dbReference type="AlphaFoldDB" id="A0A385I0V1"/>
<name>A0A385I0V1_9EUKA</name>
<reference evidence="1" key="1">
    <citation type="submission" date="2018-02" db="EMBL/GenBank/DDBJ databases">
        <title>Genome reduction pattern in chromatophore genome of Paulinella.</title>
        <authorList>
            <person name="Lhee D."/>
            <person name="Yoon H.S."/>
        </authorList>
    </citation>
    <scope>NUCLEOTIDE SEQUENCE</scope>
    <source>
        <strain evidence="1">NZ27</strain>
    </source>
</reference>
<dbReference type="GO" id="GO:0016301">
    <property type="term" value="F:kinase activity"/>
    <property type="evidence" value="ECO:0007669"/>
    <property type="project" value="UniProtKB-KW"/>
</dbReference>
<geneLocation type="plastid" evidence="1"/>
<dbReference type="Gene3D" id="3.30.420.40">
    <property type="match status" value="1"/>
</dbReference>
<keyword evidence="1" id="KW-0934">Plastid</keyword>